<proteinExistence type="predicted"/>
<accession>A0A0K2TKG8</accession>
<feature type="non-terminal residue" evidence="1">
    <location>
        <position position="1"/>
    </location>
</feature>
<organism evidence="1">
    <name type="scientific">Lepeophtheirus salmonis</name>
    <name type="common">Salmon louse</name>
    <name type="synonym">Caligus salmonis</name>
    <dbReference type="NCBI Taxonomy" id="72036"/>
    <lineage>
        <taxon>Eukaryota</taxon>
        <taxon>Metazoa</taxon>
        <taxon>Ecdysozoa</taxon>
        <taxon>Arthropoda</taxon>
        <taxon>Crustacea</taxon>
        <taxon>Multicrustacea</taxon>
        <taxon>Hexanauplia</taxon>
        <taxon>Copepoda</taxon>
        <taxon>Siphonostomatoida</taxon>
        <taxon>Caligidae</taxon>
        <taxon>Lepeophtheirus</taxon>
    </lineage>
</organism>
<dbReference type="AlphaFoldDB" id="A0A0K2TKG8"/>
<dbReference type="EMBL" id="HACA01009162">
    <property type="protein sequence ID" value="CDW26523.1"/>
    <property type="molecule type" value="Transcribed_RNA"/>
</dbReference>
<name>A0A0K2TKG8_LEPSM</name>
<protein>
    <submittedName>
        <fullName evidence="1">Uncharacterized protein</fullName>
    </submittedName>
</protein>
<sequence>ALSNQALWATSISLIYKIAHFLSNLQFKSFPYCDSATKSIMALNSSVTDSGSFAAHSLYVAFHSTMTFSAISLSKNASFPQPPTLWCCNTEP</sequence>
<evidence type="ECO:0000313" key="1">
    <source>
        <dbReference type="EMBL" id="CDW26523.1"/>
    </source>
</evidence>
<reference evidence="1" key="1">
    <citation type="submission" date="2014-05" db="EMBL/GenBank/DDBJ databases">
        <authorList>
            <person name="Chronopoulou M."/>
        </authorList>
    </citation>
    <scope>NUCLEOTIDE SEQUENCE</scope>
    <source>
        <tissue evidence="1">Whole organism</tissue>
    </source>
</reference>